<organism evidence="1 2">
    <name type="scientific">Paracoccus broussonetiae subsp. drimophilus</name>
    <dbReference type="NCBI Taxonomy" id="3373869"/>
    <lineage>
        <taxon>Bacteria</taxon>
        <taxon>Pseudomonadati</taxon>
        <taxon>Pseudomonadota</taxon>
        <taxon>Alphaproteobacteria</taxon>
        <taxon>Rhodobacterales</taxon>
        <taxon>Paracoccaceae</taxon>
        <taxon>Paracoccus</taxon>
        <taxon>Paracoccus broussonetiae</taxon>
    </lineage>
</organism>
<dbReference type="RefSeq" id="WP_395135080.1">
    <property type="nucleotide sequence ID" value="NZ_JBIMPR010000014.1"/>
</dbReference>
<evidence type="ECO:0000313" key="2">
    <source>
        <dbReference type="Proteomes" id="UP001609376"/>
    </source>
</evidence>
<keyword evidence="2" id="KW-1185">Reference proteome</keyword>
<sequence length="184" mass="20023">MNFSAGTRLAANHVDDHAIKEKERAKVIREQDLLVNAILAGTPADRIRDRMAKLEARQKQLEAEVPGAAKGGPPPTLLHPRIAETYHVQVSKVIEALQDADHEGDAKDTIRALIEQITVTPEPGSGKRPLPRIDLRGPRCWDSVLEPWCGLVSGQQNASCEQEVVESVGDLVAGAGFEPATFRL</sequence>
<comment type="caution">
    <text evidence="1">The sequence shown here is derived from an EMBL/GenBank/DDBJ whole genome shotgun (WGS) entry which is preliminary data.</text>
</comment>
<evidence type="ECO:0000313" key="1">
    <source>
        <dbReference type="EMBL" id="MFH5775979.1"/>
    </source>
</evidence>
<gene>
    <name evidence="1" type="ORF">ACHFJ0_17150</name>
</gene>
<dbReference type="EMBL" id="JBIMPR010000014">
    <property type="protein sequence ID" value="MFH5775979.1"/>
    <property type="molecule type" value="Genomic_DNA"/>
</dbReference>
<proteinExistence type="predicted"/>
<protein>
    <submittedName>
        <fullName evidence="1">Uncharacterized protein</fullName>
    </submittedName>
</protein>
<accession>A0ABW7LQH4</accession>
<dbReference type="Proteomes" id="UP001609376">
    <property type="component" value="Unassembled WGS sequence"/>
</dbReference>
<reference evidence="1 2" key="1">
    <citation type="submission" date="2024-10" db="EMBL/GenBank/DDBJ databases">
        <title>Paracoccus drimophilus sp. nov., a novel bacterium from corn roots in Hunan.</title>
        <authorList>
            <person name="Li X."/>
        </authorList>
    </citation>
    <scope>NUCLEOTIDE SEQUENCE [LARGE SCALE GENOMIC DNA]</scope>
    <source>
        <strain evidence="1 2">NGMCC 1.201697</strain>
    </source>
</reference>
<name>A0ABW7LQH4_9RHOB</name>